<dbReference type="OrthoDB" id="9814483at2"/>
<feature type="transmembrane region" description="Helical" evidence="1">
    <location>
        <begin position="7"/>
        <end position="35"/>
    </location>
</feature>
<organism evidence="3 4">
    <name type="scientific">Candidatus Avelusimicrobium gallicola</name>
    <dbReference type="NCBI Taxonomy" id="2562704"/>
    <lineage>
        <taxon>Bacteria</taxon>
        <taxon>Pseudomonadati</taxon>
        <taxon>Elusimicrobiota</taxon>
        <taxon>Elusimicrobia</taxon>
        <taxon>Elusimicrobiales</taxon>
        <taxon>Elusimicrobiaceae</taxon>
        <taxon>Candidatus Avelusimicrobium</taxon>
    </lineage>
</organism>
<dbReference type="EMBL" id="NFJD01000003">
    <property type="protein sequence ID" value="OUO56586.1"/>
    <property type="molecule type" value="Genomic_DNA"/>
</dbReference>
<name>A0A1Y4DBZ9_9BACT</name>
<evidence type="ECO:0000313" key="3">
    <source>
        <dbReference type="EMBL" id="OUO56586.1"/>
    </source>
</evidence>
<dbReference type="AlphaFoldDB" id="A0A1Y4DBZ9"/>
<keyword evidence="4" id="KW-1185">Reference proteome</keyword>
<protein>
    <recommendedName>
        <fullName evidence="2">VTT domain-containing protein</fullName>
    </recommendedName>
</protein>
<feature type="domain" description="VTT" evidence="2">
    <location>
        <begin position="34"/>
        <end position="137"/>
    </location>
</feature>
<dbReference type="Proteomes" id="UP000196368">
    <property type="component" value="Unassembled WGS sequence"/>
</dbReference>
<gene>
    <name evidence="3" type="ORF">B5F75_05175</name>
</gene>
<reference evidence="4" key="1">
    <citation type="submission" date="2017-04" db="EMBL/GenBank/DDBJ databases">
        <title>Function of individual gut microbiota members based on whole genome sequencing of pure cultures obtained from chicken caecum.</title>
        <authorList>
            <person name="Medvecky M."/>
            <person name="Cejkova D."/>
            <person name="Polansky O."/>
            <person name="Karasova D."/>
            <person name="Kubasova T."/>
            <person name="Cizek A."/>
            <person name="Rychlik I."/>
        </authorList>
    </citation>
    <scope>NUCLEOTIDE SEQUENCE [LARGE SCALE GENOMIC DNA]</scope>
    <source>
        <strain evidence="4">An273</strain>
    </source>
</reference>
<keyword evidence="1" id="KW-0472">Membrane</keyword>
<dbReference type="PANTHER" id="PTHR42709">
    <property type="entry name" value="ALKALINE PHOSPHATASE LIKE PROTEIN"/>
    <property type="match status" value="1"/>
</dbReference>
<accession>A0A1Y4DBZ9</accession>
<dbReference type="InterPro" id="IPR032816">
    <property type="entry name" value="VTT_dom"/>
</dbReference>
<keyword evidence="1" id="KW-0812">Transmembrane</keyword>
<evidence type="ECO:0000259" key="2">
    <source>
        <dbReference type="Pfam" id="PF09335"/>
    </source>
</evidence>
<evidence type="ECO:0000313" key="4">
    <source>
        <dbReference type="Proteomes" id="UP000196368"/>
    </source>
</evidence>
<keyword evidence="1" id="KW-1133">Transmembrane helix</keyword>
<proteinExistence type="predicted"/>
<dbReference type="PANTHER" id="PTHR42709:SF4">
    <property type="entry name" value="INNER MEMBRANE PROTEIN YQAA"/>
    <property type="match status" value="1"/>
</dbReference>
<comment type="caution">
    <text evidence="3">The sequence shown here is derived from an EMBL/GenBank/DDBJ whole genome shotgun (WGS) entry which is preliminary data.</text>
</comment>
<dbReference type="Pfam" id="PF09335">
    <property type="entry name" value="VTT_dom"/>
    <property type="match status" value="1"/>
</dbReference>
<feature type="transmembrane region" description="Helical" evidence="1">
    <location>
        <begin position="121"/>
        <end position="144"/>
    </location>
</feature>
<feature type="transmembrane region" description="Helical" evidence="1">
    <location>
        <begin position="94"/>
        <end position="115"/>
    </location>
</feature>
<feature type="transmembrane region" description="Helical" evidence="1">
    <location>
        <begin position="41"/>
        <end position="61"/>
    </location>
</feature>
<evidence type="ECO:0000256" key="1">
    <source>
        <dbReference type="SAM" id="Phobius"/>
    </source>
</evidence>
<dbReference type="RefSeq" id="WP_087288654.1">
    <property type="nucleotide sequence ID" value="NZ_NFJD01000003.1"/>
</dbReference>
<dbReference type="InterPro" id="IPR051311">
    <property type="entry name" value="DedA_domain"/>
</dbReference>
<sequence length="145" mass="15817">MPELHILIFQFVMSVISASIIPAQGELIMFALLASGKYTDWLLLTVACGGTFLGVSINWVLGRYLSKFQNEKWFPVKGAYIEKAKALFDKHGRAALLLAGIPLIGDPITIVAGALKVNFGFYLVTAGLSKCARYGLVFLIYMGIV</sequence>